<proteinExistence type="predicted"/>
<feature type="region of interest" description="Disordered" evidence="2">
    <location>
        <begin position="171"/>
        <end position="210"/>
    </location>
</feature>
<dbReference type="SUPFAM" id="SSF56349">
    <property type="entry name" value="DNA breaking-rejoining enzymes"/>
    <property type="match status" value="1"/>
</dbReference>
<evidence type="ECO:0000256" key="2">
    <source>
        <dbReference type="SAM" id="MobiDB-lite"/>
    </source>
</evidence>
<feature type="domain" description="Tyr recombinase" evidence="3">
    <location>
        <begin position="1"/>
        <end position="165"/>
    </location>
</feature>
<dbReference type="GO" id="GO:0006310">
    <property type="term" value="P:DNA recombination"/>
    <property type="evidence" value="ECO:0007669"/>
    <property type="project" value="UniProtKB-KW"/>
</dbReference>
<evidence type="ECO:0000313" key="5">
    <source>
        <dbReference type="Proteomes" id="UP000292235"/>
    </source>
</evidence>
<dbReference type="AlphaFoldDB" id="A0A4P6Q7T1"/>
<dbReference type="GO" id="GO:0015074">
    <property type="term" value="P:DNA integration"/>
    <property type="evidence" value="ECO:0007669"/>
    <property type="project" value="InterPro"/>
</dbReference>
<evidence type="ECO:0000256" key="1">
    <source>
        <dbReference type="ARBA" id="ARBA00023172"/>
    </source>
</evidence>
<dbReference type="InterPro" id="IPR002104">
    <property type="entry name" value="Integrase_catalytic"/>
</dbReference>
<evidence type="ECO:0000259" key="3">
    <source>
        <dbReference type="PROSITE" id="PS51898"/>
    </source>
</evidence>
<sequence>MHQGARNHPAGHENLRGARPLPGHTDETAPHALGPGTFTLGAPKTKQSRRRIALSPRTIALIQPRLEGKDPEDYVFTTEQGAWWRHSSFYNRRWTKAVQRAQAAGLTKRPRIHDLRHTHVSWLIEENVHAFKIQRRLGHKSITTTMDRYGHLVTDLDDDLLSAMSHRRSFSRNSGVGSMRCMRTADSSPRRHIRLPQPPSTSRMASSARSGCCSCSRSRGLR</sequence>
<dbReference type="PANTHER" id="PTHR30349">
    <property type="entry name" value="PHAGE INTEGRASE-RELATED"/>
    <property type="match status" value="1"/>
</dbReference>
<dbReference type="Pfam" id="PF00589">
    <property type="entry name" value="Phage_integrase"/>
    <property type="match status" value="1"/>
</dbReference>
<dbReference type="EMBL" id="CP036455">
    <property type="protein sequence ID" value="QBI56450.1"/>
    <property type="molecule type" value="Genomic_DNA"/>
</dbReference>
<dbReference type="PROSITE" id="PS51898">
    <property type="entry name" value="TYR_RECOMBINASE"/>
    <property type="match status" value="1"/>
</dbReference>
<dbReference type="CDD" id="cd01189">
    <property type="entry name" value="INT_ICEBs1_C_like"/>
    <property type="match status" value="1"/>
</dbReference>
<dbReference type="PANTHER" id="PTHR30349:SF64">
    <property type="entry name" value="PROPHAGE INTEGRASE INTD-RELATED"/>
    <property type="match status" value="1"/>
</dbReference>
<keyword evidence="1" id="KW-0233">DNA recombination</keyword>
<organism evidence="4 5">
    <name type="scientific">Streptomonospora litoralis</name>
    <dbReference type="NCBI Taxonomy" id="2498135"/>
    <lineage>
        <taxon>Bacteria</taxon>
        <taxon>Bacillati</taxon>
        <taxon>Actinomycetota</taxon>
        <taxon>Actinomycetes</taxon>
        <taxon>Streptosporangiales</taxon>
        <taxon>Nocardiopsidaceae</taxon>
        <taxon>Streptomonospora</taxon>
    </lineage>
</organism>
<dbReference type="Proteomes" id="UP000292235">
    <property type="component" value="Chromosome"/>
</dbReference>
<accession>A0A4P6Q7T1</accession>
<dbReference type="InterPro" id="IPR011010">
    <property type="entry name" value="DNA_brk_join_enz"/>
</dbReference>
<keyword evidence="5" id="KW-1185">Reference proteome</keyword>
<protein>
    <submittedName>
        <fullName evidence="4">Site-specific tyrosine recombinase XerC</fullName>
    </submittedName>
</protein>
<dbReference type="Gene3D" id="1.10.443.10">
    <property type="entry name" value="Intergrase catalytic core"/>
    <property type="match status" value="1"/>
</dbReference>
<reference evidence="4 5" key="1">
    <citation type="submission" date="2019-02" db="EMBL/GenBank/DDBJ databases">
        <authorList>
            <person name="Khodamoradi S."/>
            <person name="Hahnke R.L."/>
            <person name="Kaempfer P."/>
            <person name="Schumann P."/>
            <person name="Rohde M."/>
            <person name="Steinert M."/>
            <person name="Luzhetskyy A."/>
            <person name="Wink J."/>
            <person name="Ruckert C."/>
        </authorList>
    </citation>
    <scope>NUCLEOTIDE SEQUENCE [LARGE SCALE GENOMIC DNA]</scope>
    <source>
        <strain evidence="4 5">M2</strain>
    </source>
</reference>
<gene>
    <name evidence="4" type="ORF">EKD16_23515</name>
</gene>
<dbReference type="KEGG" id="strr:EKD16_23515"/>
<name>A0A4P6Q7T1_9ACTN</name>
<dbReference type="GO" id="GO:0003677">
    <property type="term" value="F:DNA binding"/>
    <property type="evidence" value="ECO:0007669"/>
    <property type="project" value="InterPro"/>
</dbReference>
<dbReference type="InterPro" id="IPR013762">
    <property type="entry name" value="Integrase-like_cat_sf"/>
</dbReference>
<feature type="region of interest" description="Disordered" evidence="2">
    <location>
        <begin position="1"/>
        <end position="50"/>
    </location>
</feature>
<evidence type="ECO:0000313" key="4">
    <source>
        <dbReference type="EMBL" id="QBI56450.1"/>
    </source>
</evidence>
<dbReference type="InterPro" id="IPR050090">
    <property type="entry name" value="Tyrosine_recombinase_XerCD"/>
</dbReference>